<dbReference type="OrthoDB" id="9893657at2759"/>
<dbReference type="PANTHER" id="PTHR45913">
    <property type="entry name" value="EPM2A-INTERACTING PROTEIN 1"/>
    <property type="match status" value="1"/>
</dbReference>
<proteinExistence type="predicted"/>
<reference evidence="2 3" key="1">
    <citation type="submission" date="2025-04" db="UniProtKB">
        <authorList>
            <consortium name="RefSeq"/>
        </authorList>
    </citation>
    <scope>IDENTIFICATION</scope>
    <source>
        <tissue evidence="2 3">Muscle</tissue>
    </source>
</reference>
<dbReference type="RefSeq" id="XP_054942213.1">
    <property type="nucleotide sequence ID" value="XM_055086238.1"/>
</dbReference>
<dbReference type="PANTHER" id="PTHR45913:SF19">
    <property type="entry name" value="LOW QUALITY PROTEIN: ZINC FINGER BED DOMAIN-CONTAINING PROTEIN 5-LIKE"/>
    <property type="match status" value="1"/>
</dbReference>
<accession>A0A9W2WSU3</accession>
<evidence type="ECO:0000313" key="1">
    <source>
        <dbReference type="Proteomes" id="UP000248484"/>
    </source>
</evidence>
<dbReference type="RefSeq" id="XP_054942208.1">
    <property type="nucleotide sequence ID" value="XM_055086233.1"/>
</dbReference>
<dbReference type="GeneID" id="114486964"/>
<sequence>MTGRLSGFTTQVKEVASECESTHYVIHREMLASRKMLPELSNILQDVIKIINNIKVHALNSHLFTQLCEEMDTEHIRLLLYTEVRWLSEGRSLARAFKLREPLQRFLLEKQSPLAAHFSDTEWVIKLVYLCDIFNLLNELSLSLQRGMTTVFKLADKVAAFKAKLELWGRRVNVGIFVMFQTLAEILKETEPGPSFSQLVHDHLSQLSKEIEHYFPTTKDPRSGKEWICNPFVNKPGESTLSVLEEDQLLEIANDGGLKSMFETTSNLHTFWIKVKVEYPEIATKALKSLLPFPTSCLCEAGFSAVTATKMRLRSRLDISHTLQVSLSPITPRWDHPVAGKQAQGSH</sequence>
<evidence type="ECO:0000313" key="4">
    <source>
        <dbReference type="RefSeq" id="XP_054942213.1"/>
    </source>
</evidence>
<dbReference type="SUPFAM" id="SSF53098">
    <property type="entry name" value="Ribonuclease H-like"/>
    <property type="match status" value="1"/>
</dbReference>
<dbReference type="RefSeq" id="XP_054942219.1">
    <property type="nucleotide sequence ID" value="XM_055086244.1"/>
</dbReference>
<dbReference type="AlphaFoldDB" id="A0A9W2WSU3"/>
<dbReference type="KEGG" id="pcad:114486964"/>
<dbReference type="Proteomes" id="UP000248484">
    <property type="component" value="Chromosome 1"/>
</dbReference>
<evidence type="ECO:0000313" key="5">
    <source>
        <dbReference type="RefSeq" id="XP_054942219.1"/>
    </source>
</evidence>
<dbReference type="RefSeq" id="XP_054942210.1">
    <property type="nucleotide sequence ID" value="XM_055086235.1"/>
</dbReference>
<keyword evidence="1" id="KW-1185">Reference proteome</keyword>
<evidence type="ECO:0000313" key="3">
    <source>
        <dbReference type="RefSeq" id="XP_054942210.1"/>
    </source>
</evidence>
<protein>
    <submittedName>
        <fullName evidence="2 3">SCAN domain-containing protein 3-like</fullName>
    </submittedName>
</protein>
<gene>
    <name evidence="2 3 4 5" type="primary">LOC114486964</name>
</gene>
<organism evidence="1 3">
    <name type="scientific">Physeter macrocephalus</name>
    <name type="common">Sperm whale</name>
    <name type="synonym">Physeter catodon</name>
    <dbReference type="NCBI Taxonomy" id="9755"/>
    <lineage>
        <taxon>Eukaryota</taxon>
        <taxon>Metazoa</taxon>
        <taxon>Chordata</taxon>
        <taxon>Craniata</taxon>
        <taxon>Vertebrata</taxon>
        <taxon>Euteleostomi</taxon>
        <taxon>Mammalia</taxon>
        <taxon>Eutheria</taxon>
        <taxon>Laurasiatheria</taxon>
        <taxon>Artiodactyla</taxon>
        <taxon>Whippomorpha</taxon>
        <taxon>Cetacea</taxon>
        <taxon>Odontoceti</taxon>
        <taxon>Physeteridae</taxon>
        <taxon>Physeter</taxon>
    </lineage>
</organism>
<evidence type="ECO:0000313" key="2">
    <source>
        <dbReference type="RefSeq" id="XP_054942208.1"/>
    </source>
</evidence>
<dbReference type="InterPro" id="IPR012337">
    <property type="entry name" value="RNaseH-like_sf"/>
</dbReference>
<name>A0A9W2WSU3_PHYMC</name>